<keyword evidence="2" id="KW-1185">Reference proteome</keyword>
<proteinExistence type="predicted"/>
<dbReference type="AlphaFoldDB" id="A0A371JZY2"/>
<evidence type="ECO:0000313" key="2">
    <source>
        <dbReference type="Proteomes" id="UP000264492"/>
    </source>
</evidence>
<sequence>MPLSRERLEAELTALEAQLPQIEDGSDRHDVLAAFARVANPVLDQAAPEDYAYAVDRVQAMLAARGLVLEDDGVG</sequence>
<dbReference type="OrthoDB" id="9952874at2"/>
<gene>
    <name evidence="1" type="ORF">DX914_13345</name>
</gene>
<protein>
    <recommendedName>
        <fullName evidence="3">DUF4404 family protein</fullName>
    </recommendedName>
</protein>
<reference evidence="1 2" key="1">
    <citation type="submission" date="2018-08" db="EMBL/GenBank/DDBJ databases">
        <title>Lysobacter sp. zong2l5, whole genome shotgun sequence.</title>
        <authorList>
            <person name="Zhang X."/>
            <person name="Feng G."/>
            <person name="Zhu H."/>
        </authorList>
    </citation>
    <scope>NUCLEOTIDE SEQUENCE [LARGE SCALE GENOMIC DNA]</scope>
    <source>
        <strain evidence="2">zong2l5</strain>
    </source>
</reference>
<dbReference type="EMBL" id="QTSU01000002">
    <property type="protein sequence ID" value="RDZ27229.1"/>
    <property type="molecule type" value="Genomic_DNA"/>
</dbReference>
<organism evidence="1 2">
    <name type="scientific">Lysobacter silvisoli</name>
    <dbReference type="NCBI Taxonomy" id="2293254"/>
    <lineage>
        <taxon>Bacteria</taxon>
        <taxon>Pseudomonadati</taxon>
        <taxon>Pseudomonadota</taxon>
        <taxon>Gammaproteobacteria</taxon>
        <taxon>Lysobacterales</taxon>
        <taxon>Lysobacteraceae</taxon>
        <taxon>Lysobacter</taxon>
    </lineage>
</organism>
<evidence type="ECO:0000313" key="1">
    <source>
        <dbReference type="EMBL" id="RDZ27229.1"/>
    </source>
</evidence>
<dbReference type="RefSeq" id="WP_115859606.1">
    <property type="nucleotide sequence ID" value="NZ_QTSU01000002.1"/>
</dbReference>
<dbReference type="Proteomes" id="UP000264492">
    <property type="component" value="Unassembled WGS sequence"/>
</dbReference>
<evidence type="ECO:0008006" key="3">
    <source>
        <dbReference type="Google" id="ProtNLM"/>
    </source>
</evidence>
<name>A0A371JZY2_9GAMM</name>
<accession>A0A371JZY2</accession>
<comment type="caution">
    <text evidence="1">The sequence shown here is derived from an EMBL/GenBank/DDBJ whole genome shotgun (WGS) entry which is preliminary data.</text>
</comment>